<dbReference type="eggNOG" id="KOG2556">
    <property type="taxonomic scope" value="Eukaryota"/>
</dbReference>
<dbReference type="PROSITE" id="PS00022">
    <property type="entry name" value="EGF_1"/>
    <property type="match status" value="1"/>
</dbReference>
<dbReference type="InterPro" id="IPR000742">
    <property type="entry name" value="EGF"/>
</dbReference>
<organism evidence="10 11">
    <name type="scientific">Tetrahymena thermophila (strain SB210)</name>
    <dbReference type="NCBI Taxonomy" id="312017"/>
    <lineage>
        <taxon>Eukaryota</taxon>
        <taxon>Sar</taxon>
        <taxon>Alveolata</taxon>
        <taxon>Ciliophora</taxon>
        <taxon>Intramacronucleata</taxon>
        <taxon>Oligohymenophorea</taxon>
        <taxon>Hymenostomatida</taxon>
        <taxon>Tetrahymenina</taxon>
        <taxon>Tetrahymenidae</taxon>
        <taxon>Tetrahymena</taxon>
    </lineage>
</organism>
<dbReference type="Gene3D" id="3.10.170.20">
    <property type="match status" value="1"/>
</dbReference>
<keyword evidence="10" id="KW-0472">Membrane</keyword>
<dbReference type="eggNOG" id="KOG3525">
    <property type="taxonomic scope" value="Eukaryota"/>
</dbReference>
<evidence type="ECO:0000313" key="11">
    <source>
        <dbReference type="Proteomes" id="UP000009168"/>
    </source>
</evidence>
<evidence type="ECO:0000256" key="1">
    <source>
        <dbReference type="ARBA" id="ARBA00001947"/>
    </source>
</evidence>
<dbReference type="OMA" id="TECANEY"/>
<dbReference type="Proteomes" id="UP000009168">
    <property type="component" value="Unassembled WGS sequence"/>
</dbReference>
<dbReference type="Gene3D" id="2.10.220.10">
    <property type="entry name" value="Hormone Receptor, Insulin-like Growth Factor Receptor 1, Chain A, domain 2"/>
    <property type="match status" value="9"/>
</dbReference>
<keyword evidence="5" id="KW-0378">Hydrolase</keyword>
<dbReference type="PANTHER" id="PTHR15332">
    <property type="entry name" value="PROPROTEIN CONVERTASE SUBTILISIN_KEXIN TYPE 5-LIKE"/>
    <property type="match status" value="1"/>
</dbReference>
<evidence type="ECO:0000256" key="8">
    <source>
        <dbReference type="SAM" id="SignalP"/>
    </source>
</evidence>
<name>I7M096_TETTS</name>
<keyword evidence="6" id="KW-0862">Zinc</keyword>
<dbReference type="GO" id="GO:0008237">
    <property type="term" value="F:metallopeptidase activity"/>
    <property type="evidence" value="ECO:0007669"/>
    <property type="project" value="UniProtKB-KW"/>
</dbReference>
<dbReference type="SMART" id="SM00261">
    <property type="entry name" value="FU"/>
    <property type="match status" value="21"/>
</dbReference>
<evidence type="ECO:0000256" key="3">
    <source>
        <dbReference type="ARBA" id="ARBA00022670"/>
    </source>
</evidence>
<evidence type="ECO:0000256" key="7">
    <source>
        <dbReference type="ARBA" id="ARBA00023049"/>
    </source>
</evidence>
<dbReference type="OrthoDB" id="28443at2759"/>
<evidence type="ECO:0000259" key="9">
    <source>
        <dbReference type="PROSITE" id="PS00022"/>
    </source>
</evidence>
<dbReference type="EMBL" id="GG662864">
    <property type="protein sequence ID" value="EAR86018.1"/>
    <property type="molecule type" value="Genomic_DNA"/>
</dbReference>
<dbReference type="SMART" id="SM00181">
    <property type="entry name" value="EGF"/>
    <property type="match status" value="23"/>
</dbReference>
<feature type="signal peptide" evidence="8">
    <location>
        <begin position="1"/>
        <end position="17"/>
    </location>
</feature>
<evidence type="ECO:0000256" key="6">
    <source>
        <dbReference type="ARBA" id="ARBA00022833"/>
    </source>
</evidence>
<keyword evidence="7" id="KW-0482">Metalloprotease</keyword>
<dbReference type="SUPFAM" id="SSF55486">
    <property type="entry name" value="Metalloproteases ('zincins'), catalytic domain"/>
    <property type="match status" value="1"/>
</dbReference>
<dbReference type="GeneID" id="7835831"/>
<evidence type="ECO:0000256" key="4">
    <source>
        <dbReference type="ARBA" id="ARBA00022723"/>
    </source>
</evidence>
<dbReference type="RefSeq" id="XP_976613.1">
    <property type="nucleotide sequence ID" value="XM_971520.1"/>
</dbReference>
<keyword evidence="10" id="KW-0812">Transmembrane</keyword>
<accession>I7M096</accession>
<dbReference type="FunFam" id="3.90.132.10:FF:000001">
    <property type="entry name" value="leishmanolysin-like peptidase isoform X2"/>
    <property type="match status" value="1"/>
</dbReference>
<feature type="chain" id="PRO_5003712105" evidence="8">
    <location>
        <begin position="18"/>
        <end position="1551"/>
    </location>
</feature>
<evidence type="ECO:0000313" key="10">
    <source>
        <dbReference type="EMBL" id="EAR86018.1"/>
    </source>
</evidence>
<dbReference type="SUPFAM" id="SSF57184">
    <property type="entry name" value="Growth factor receptor domain"/>
    <property type="match status" value="8"/>
</dbReference>
<dbReference type="GO" id="GO:0046872">
    <property type="term" value="F:metal ion binding"/>
    <property type="evidence" value="ECO:0007669"/>
    <property type="project" value="UniProtKB-KW"/>
</dbReference>
<proteinExistence type="inferred from homology"/>
<evidence type="ECO:0000256" key="5">
    <source>
        <dbReference type="ARBA" id="ARBA00022801"/>
    </source>
</evidence>
<keyword evidence="4" id="KW-0479">Metal-binding</keyword>
<keyword evidence="3" id="KW-0645">Protease</keyword>
<dbReference type="InParanoid" id="I7M096"/>
<dbReference type="HOGENOM" id="CLU_246390_0_0_1"/>
<dbReference type="CDD" id="cd00064">
    <property type="entry name" value="FU"/>
    <property type="match status" value="1"/>
</dbReference>
<evidence type="ECO:0000256" key="2">
    <source>
        <dbReference type="ARBA" id="ARBA00005860"/>
    </source>
</evidence>
<keyword evidence="11" id="KW-1185">Reference proteome</keyword>
<dbReference type="Gene3D" id="3.90.132.10">
    <property type="entry name" value="Leishmanolysin , domain 2"/>
    <property type="match status" value="1"/>
</dbReference>
<dbReference type="GO" id="GO:0006508">
    <property type="term" value="P:proteolysis"/>
    <property type="evidence" value="ECO:0007669"/>
    <property type="project" value="UniProtKB-KW"/>
</dbReference>
<reference evidence="11" key="1">
    <citation type="journal article" date="2006" name="PLoS Biol.">
        <title>Macronuclear genome sequence of the ciliate Tetrahymena thermophila, a model eukaryote.</title>
        <authorList>
            <person name="Eisen J.A."/>
            <person name="Coyne R.S."/>
            <person name="Wu M."/>
            <person name="Wu D."/>
            <person name="Thiagarajan M."/>
            <person name="Wortman J.R."/>
            <person name="Badger J.H."/>
            <person name="Ren Q."/>
            <person name="Amedeo P."/>
            <person name="Jones K.M."/>
            <person name="Tallon L.J."/>
            <person name="Delcher A.L."/>
            <person name="Salzberg S.L."/>
            <person name="Silva J.C."/>
            <person name="Haas B.J."/>
            <person name="Majoros W.H."/>
            <person name="Farzad M."/>
            <person name="Carlton J.M."/>
            <person name="Smith R.K. Jr."/>
            <person name="Garg J."/>
            <person name="Pearlman R.E."/>
            <person name="Karrer K.M."/>
            <person name="Sun L."/>
            <person name="Manning G."/>
            <person name="Elde N.C."/>
            <person name="Turkewitz A.P."/>
            <person name="Asai D.J."/>
            <person name="Wilkes D.E."/>
            <person name="Wang Y."/>
            <person name="Cai H."/>
            <person name="Collins K."/>
            <person name="Stewart B.A."/>
            <person name="Lee S.R."/>
            <person name="Wilamowska K."/>
            <person name="Weinberg Z."/>
            <person name="Ruzzo W.L."/>
            <person name="Wloga D."/>
            <person name="Gaertig J."/>
            <person name="Frankel J."/>
            <person name="Tsao C.-C."/>
            <person name="Gorovsky M.A."/>
            <person name="Keeling P.J."/>
            <person name="Waller R.F."/>
            <person name="Patron N.J."/>
            <person name="Cherry J.M."/>
            <person name="Stover N.A."/>
            <person name="Krieger C.J."/>
            <person name="del Toro C."/>
            <person name="Ryder H.F."/>
            <person name="Williamson S.C."/>
            <person name="Barbeau R.A."/>
            <person name="Hamilton E.P."/>
            <person name="Orias E."/>
        </authorList>
    </citation>
    <scope>NUCLEOTIDE SEQUENCE [LARGE SCALE GENOMIC DNA]</scope>
    <source>
        <strain evidence="11">SB210</strain>
    </source>
</reference>
<comment type="cofactor">
    <cofactor evidence="1">
        <name>Zn(2+)</name>
        <dbReference type="ChEBI" id="CHEBI:29105"/>
    </cofactor>
</comment>
<keyword evidence="8" id="KW-0732">Signal</keyword>
<gene>
    <name evidence="10" type="ORF">TTHERM_00543580</name>
</gene>
<dbReference type="InterPro" id="IPR009030">
    <property type="entry name" value="Growth_fac_rcpt_cys_sf"/>
</dbReference>
<dbReference type="InterPro" id="IPR006212">
    <property type="entry name" value="Furin_repeat"/>
</dbReference>
<dbReference type="KEGG" id="tet:TTHERM_00543580"/>
<feature type="domain" description="EGF-like" evidence="9">
    <location>
        <begin position="507"/>
        <end position="518"/>
    </location>
</feature>
<comment type="similarity">
    <text evidence="2">Belongs to the peptidase M8 family.</text>
</comment>
<dbReference type="PANTHER" id="PTHR15332:SF175">
    <property type="entry name" value="PROPROTEIN CONVERTASE SUBTILISIN_KEXIN TYPE 5-LIKE"/>
    <property type="match status" value="1"/>
</dbReference>
<protein>
    <submittedName>
        <fullName evidence="10">Transmembrane protein, putative</fullName>
    </submittedName>
</protein>
<sequence>MNKVTLLLLLTALLVNSQFTDKKVVNSCLQDEIDMSKIVPQDYLETFDEKYGQRKLQRSEPQPFRITLDFNELDNPLNGAGMTPSLKEYIKKIMYAAQTFLNKLIKVHPRQKPNKYTWFNHLCYDTLLSEQIKTVGVDNSDLHIFVTYGNERASYVANAIWCNLDPNPNVGRVKFNLGNMFIDETSGQSFLDYFSVALHEIMHILGFSGNSIQYWIDPDTGSAYGYWSVEKILKKERRWDIENVTKISSKNLLKVSRNHYNCPSIDGMYLENQGEGGSFGSHWERDLLGNEFMTASTVFGYYTISEFTAALLLDTGYYAEINQNLLMPLYWGKNKGCDFFNKSCNAGKYFAEFSDDTTREGCDFYSYGIGRRYKTDPFSQCENIVISIQGRCDSDDFKSENFFRQNPGAGSRCFRSNSNAKGENFLNIQGRCFKAQCSNDLSSIKVNVWENEFVTCQYPNQVINLAEQTKTTQGVMKCPDDFELFCGFPKQCPNKCSSNGICINGFCICLKGYAGDDCSKRCGEDQVWDGAHCTLNCPSGLFKNFDNTCKTTCPYKQYGDQATRSCAVCSNKCSACFGPSSNQCISCNNGFILQGNQCIEATCHSSCQTCSGPNANQCTSCPSGTYLDSSKTCQPCQAPCESCFNSATECTTCVKDYEIDKASGQCIFSKVCDISCQDCYVFRDPRGCLTCKDGYFYNGSEGSCQKCDESCSKCTYRKDKCIECSSGYEYDGYNQRCYQLCHESCESCTAPQNPKACKSCAYNHVMQNNLCVPCDINCIGCRDEPTKCIECVAGYKFDHSQQTCVSVCNPGEYQDTDGSCQKCVSPCATCQYQSDFCYSCISGYTYNAQINYCIPNTNSCHESCNQCSQNNDPNSCTSCRDGMYLSSGKCQYCSNKCQTCEFGPNKCTSCQSNEFLLNNQCQQCHNSCLTCSGKATNCTSCQDGLLKDPKTGICIMNTPICRSNEYLDSKNQCQKCLSPCASCSNQPYMCSSCISGYKLNSQTLQCEQDIITCKDGQFLDQNNKCKPCHSFCNTCEQQSDRCTSCRPGLLLIQSFCYDEVCQDGYFKNQQGKCQRCSESCSKCVNYQDQCTECANEYTLDSRTQRCIKNSSNQKCHPNCKECSQPNNALACYSCKDGLFLNNRRECVQCDNSCLTCDRYQDFCTSCQQGYKLDATGGKCTPDCKSNEYLDSKNQCQKCLSPCASCSNQPNMCLTCISGYKLNSQTRQCEQDIITCRDGQFLDQNNKCKPCHSFCNTCEQQSDRCTSCRPGFLLIQSFCYDEVCQDGYFKNQQGKCQRCSESCSKCVNYQDQCTECANEYTLDSRTQRCIKNSSNQKCHPNCKECSQPNNALACYSCKDGLFLNNRRECVQCDNSCLTCDRYQDFCTSCQQGYKLDAKDGKCTPDCKSNEYLDFYENKCKPCTSPCGSCEYYPDRCTSCISGYKYDNEGYSCEIICQPGQYADRDQICKPCSSPCATCEYYDNRCLSCVSGYTYTNYNCQQTSRPSMRGCHESCNTCTRAMDPRSCDSCREGYVLMSGSCQKKKGNYSNPKN</sequence>